<dbReference type="Proteomes" id="UP001589867">
    <property type="component" value="Unassembled WGS sequence"/>
</dbReference>
<proteinExistence type="predicted"/>
<comment type="caution">
    <text evidence="1">The sequence shown here is derived from an EMBL/GenBank/DDBJ whole genome shotgun (WGS) entry which is preliminary data.</text>
</comment>
<name>A0ABV6LVC1_9ACTN</name>
<dbReference type="RefSeq" id="WP_377243639.1">
    <property type="nucleotide sequence ID" value="NZ_JBHLUH010000003.1"/>
</dbReference>
<evidence type="ECO:0000313" key="1">
    <source>
        <dbReference type="EMBL" id="MFC0526183.1"/>
    </source>
</evidence>
<gene>
    <name evidence="1" type="ORF">ACFFIA_00710</name>
</gene>
<dbReference type="SUPFAM" id="SSF51445">
    <property type="entry name" value="(Trans)glycosidases"/>
    <property type="match status" value="1"/>
</dbReference>
<keyword evidence="2" id="KW-1185">Reference proteome</keyword>
<reference evidence="1 2" key="1">
    <citation type="submission" date="2024-09" db="EMBL/GenBank/DDBJ databases">
        <authorList>
            <person name="Sun Q."/>
            <person name="Mori K."/>
        </authorList>
    </citation>
    <scope>NUCLEOTIDE SEQUENCE [LARGE SCALE GENOMIC DNA]</scope>
    <source>
        <strain evidence="1 2">TBRC 3947</strain>
    </source>
</reference>
<sequence length="131" mass="14158">MFLRIQVWLCIVIATKQGSRAVAAPWLPQPPDWKDRTVAAQSGDPYSMLELYRTALRIRRAEPALGEGGMRWLPVSDGVLAFAREPGFACVLNLSAVAVPLPAHAEVLLASGPLDGDALPVDTAAWLRTRG</sequence>
<dbReference type="Gene3D" id="3.20.20.80">
    <property type="entry name" value="Glycosidases"/>
    <property type="match status" value="1"/>
</dbReference>
<dbReference type="InterPro" id="IPR017853">
    <property type="entry name" value="GH"/>
</dbReference>
<evidence type="ECO:0000313" key="2">
    <source>
        <dbReference type="Proteomes" id="UP001589867"/>
    </source>
</evidence>
<organism evidence="1 2">
    <name type="scientific">Phytohabitans kaempferiae</name>
    <dbReference type="NCBI Taxonomy" id="1620943"/>
    <lineage>
        <taxon>Bacteria</taxon>
        <taxon>Bacillati</taxon>
        <taxon>Actinomycetota</taxon>
        <taxon>Actinomycetes</taxon>
        <taxon>Micromonosporales</taxon>
        <taxon>Micromonosporaceae</taxon>
    </lineage>
</organism>
<protein>
    <submittedName>
        <fullName evidence="1">DUF3459 domain-containing protein</fullName>
    </submittedName>
</protein>
<dbReference type="EMBL" id="JBHLUH010000003">
    <property type="protein sequence ID" value="MFC0526183.1"/>
    <property type="molecule type" value="Genomic_DNA"/>
</dbReference>
<accession>A0ABV6LVC1</accession>